<sequence length="287" mass="31983">MPEDGHWTTVRTFLSDSQGRISGARLDEMFAAGEIVDMFGPLSVDAPYIPGEAVWFHRDLPDETPVPFDISVVHRDETIVVVDKPHFLSTIPRGGHVLESALVRLRRDLALPFLVPAHRLDRVTAGLVLFVADPKARGAYQSLFQDRKVRKTYEAVAASSNHDFPVTIESRIVTEKGTFDAREADGEPNAKTVVELLDVREGLGRYRLHPHTGRTHQLRLHMNSLGTPIVGDDLYPEPTGRAIDDFTDPLQLLASELEFVDPVSGATRRFETGRTLQAWDETNESPS</sequence>
<dbReference type="GO" id="GO:0000455">
    <property type="term" value="P:enzyme-directed rRNA pseudouridine synthesis"/>
    <property type="evidence" value="ECO:0007669"/>
    <property type="project" value="TreeGrafter"/>
</dbReference>
<comment type="caution">
    <text evidence="5">The sequence shown here is derived from an EMBL/GenBank/DDBJ whole genome shotgun (WGS) entry which is preliminary data.</text>
</comment>
<evidence type="ECO:0000313" key="6">
    <source>
        <dbReference type="Proteomes" id="UP000077519"/>
    </source>
</evidence>
<dbReference type="Pfam" id="PF00849">
    <property type="entry name" value="PseudoU_synth_2"/>
    <property type="match status" value="1"/>
</dbReference>
<evidence type="ECO:0000256" key="1">
    <source>
        <dbReference type="ARBA" id="ARBA00000073"/>
    </source>
</evidence>
<organism evidence="5 6">
    <name type="scientific">Rhodococcoides kyotonense</name>
    <dbReference type="NCBI Taxonomy" id="398843"/>
    <lineage>
        <taxon>Bacteria</taxon>
        <taxon>Bacillati</taxon>
        <taxon>Actinomycetota</taxon>
        <taxon>Actinomycetes</taxon>
        <taxon>Mycobacteriales</taxon>
        <taxon>Nocardiaceae</taxon>
        <taxon>Rhodococcoides</taxon>
    </lineage>
</organism>
<evidence type="ECO:0000259" key="4">
    <source>
        <dbReference type="Pfam" id="PF00849"/>
    </source>
</evidence>
<dbReference type="Proteomes" id="UP000077519">
    <property type="component" value="Unassembled WGS sequence"/>
</dbReference>
<dbReference type="GO" id="GO:0140098">
    <property type="term" value="F:catalytic activity, acting on RNA"/>
    <property type="evidence" value="ECO:0007669"/>
    <property type="project" value="UniProtKB-ARBA"/>
</dbReference>
<dbReference type="GO" id="GO:0003723">
    <property type="term" value="F:RNA binding"/>
    <property type="evidence" value="ECO:0007669"/>
    <property type="project" value="InterPro"/>
</dbReference>
<dbReference type="PROSITE" id="PS01129">
    <property type="entry name" value="PSI_RLU"/>
    <property type="match status" value="1"/>
</dbReference>
<dbReference type="InterPro" id="IPR006145">
    <property type="entry name" value="PsdUridine_synth_RsuA/RluA"/>
</dbReference>
<dbReference type="PANTHER" id="PTHR21600">
    <property type="entry name" value="MITOCHONDRIAL RNA PSEUDOURIDINE SYNTHASE"/>
    <property type="match status" value="1"/>
</dbReference>
<feature type="domain" description="Pseudouridine synthase RsuA/RluA-like" evidence="4">
    <location>
        <begin position="79"/>
        <end position="224"/>
    </location>
</feature>
<dbReference type="Gene3D" id="3.30.2350.10">
    <property type="entry name" value="Pseudouridine synthase"/>
    <property type="match status" value="1"/>
</dbReference>
<name>A0A177YKU1_9NOCA</name>
<comment type="catalytic activity">
    <reaction evidence="1">
        <text>a uridine in RNA = a pseudouridine in RNA</text>
        <dbReference type="Rhea" id="RHEA:48348"/>
        <dbReference type="Rhea" id="RHEA-COMP:12068"/>
        <dbReference type="Rhea" id="RHEA-COMP:12069"/>
        <dbReference type="ChEBI" id="CHEBI:65314"/>
        <dbReference type="ChEBI" id="CHEBI:65315"/>
    </reaction>
</comment>
<evidence type="ECO:0000313" key="5">
    <source>
        <dbReference type="EMBL" id="OAK55668.1"/>
    </source>
</evidence>
<dbReference type="GO" id="GO:0009982">
    <property type="term" value="F:pseudouridine synthase activity"/>
    <property type="evidence" value="ECO:0007669"/>
    <property type="project" value="InterPro"/>
</dbReference>
<evidence type="ECO:0000256" key="2">
    <source>
        <dbReference type="ARBA" id="ARBA00031870"/>
    </source>
</evidence>
<protein>
    <recommendedName>
        <fullName evidence="2">RNA pseudouridylate synthase</fullName>
    </recommendedName>
    <alternativeName>
        <fullName evidence="3">RNA-uridine isomerase</fullName>
    </alternativeName>
</protein>
<accession>A0A177YKU1</accession>
<dbReference type="EMBL" id="LVHI01000008">
    <property type="protein sequence ID" value="OAK55668.1"/>
    <property type="molecule type" value="Genomic_DNA"/>
</dbReference>
<evidence type="ECO:0000256" key="3">
    <source>
        <dbReference type="ARBA" id="ARBA00033164"/>
    </source>
</evidence>
<dbReference type="InterPro" id="IPR050188">
    <property type="entry name" value="RluA_PseudoU_synthase"/>
</dbReference>
<dbReference type="SUPFAM" id="SSF55120">
    <property type="entry name" value="Pseudouridine synthase"/>
    <property type="match status" value="1"/>
</dbReference>
<reference evidence="5 6" key="1">
    <citation type="submission" date="2016-03" db="EMBL/GenBank/DDBJ databases">
        <title>Genome sequence of Rhodococcus kyotonensis KB10.</title>
        <authorList>
            <person name="Jeong H."/>
            <person name="Hong C.E."/>
            <person name="Jo S.H."/>
            <person name="Park J.M."/>
        </authorList>
    </citation>
    <scope>NUCLEOTIDE SEQUENCE [LARGE SCALE GENOMIC DNA]</scope>
    <source>
        <strain evidence="5 6">KB10</strain>
    </source>
</reference>
<keyword evidence="6" id="KW-1185">Reference proteome</keyword>
<dbReference type="PANTHER" id="PTHR21600:SF84">
    <property type="entry name" value="PSEUDOURIDINE SYNTHASE RSUA_RLUA-LIKE DOMAIN-CONTAINING PROTEIN"/>
    <property type="match status" value="1"/>
</dbReference>
<dbReference type="InterPro" id="IPR020103">
    <property type="entry name" value="PsdUridine_synth_cat_dom_sf"/>
</dbReference>
<proteinExistence type="predicted"/>
<gene>
    <name evidence="5" type="ORF">A3K89_18980</name>
</gene>
<dbReference type="AlphaFoldDB" id="A0A177YKU1"/>
<dbReference type="InterPro" id="IPR006224">
    <property type="entry name" value="PsdUridine_synth_RluA-like_CS"/>
</dbReference>